<dbReference type="InterPro" id="IPR050351">
    <property type="entry name" value="BphY/WalK/GraS-like"/>
</dbReference>
<keyword evidence="8" id="KW-0067">ATP-binding</keyword>
<dbReference type="InterPro" id="IPR036097">
    <property type="entry name" value="HisK_dim/P_sf"/>
</dbReference>
<organism evidence="12 13">
    <name type="scientific">Ornithinibacillus salinisoli</name>
    <dbReference type="NCBI Taxonomy" id="1848459"/>
    <lineage>
        <taxon>Bacteria</taxon>
        <taxon>Bacillati</taxon>
        <taxon>Bacillota</taxon>
        <taxon>Bacilli</taxon>
        <taxon>Bacillales</taxon>
        <taxon>Bacillaceae</taxon>
        <taxon>Ornithinibacillus</taxon>
    </lineage>
</organism>
<dbReference type="InterPro" id="IPR003594">
    <property type="entry name" value="HATPase_dom"/>
</dbReference>
<proteinExistence type="predicted"/>
<dbReference type="SMART" id="SM00388">
    <property type="entry name" value="HisKA"/>
    <property type="match status" value="1"/>
</dbReference>
<keyword evidence="6" id="KW-0547">Nucleotide-binding</keyword>
<dbReference type="InterPro" id="IPR004358">
    <property type="entry name" value="Sig_transdc_His_kin-like_C"/>
</dbReference>
<accession>A0ABW4W6A6</accession>
<dbReference type="Pfam" id="PF02518">
    <property type="entry name" value="HATPase_c"/>
    <property type="match status" value="1"/>
</dbReference>
<evidence type="ECO:0000313" key="13">
    <source>
        <dbReference type="Proteomes" id="UP001597383"/>
    </source>
</evidence>
<dbReference type="SUPFAM" id="SSF55874">
    <property type="entry name" value="ATPase domain of HSP90 chaperone/DNA topoisomerase II/histidine kinase"/>
    <property type="match status" value="1"/>
</dbReference>
<feature type="domain" description="Histidine kinase" evidence="11">
    <location>
        <begin position="150"/>
        <end position="366"/>
    </location>
</feature>
<keyword evidence="10" id="KW-0472">Membrane</keyword>
<evidence type="ECO:0000259" key="11">
    <source>
        <dbReference type="PROSITE" id="PS50109"/>
    </source>
</evidence>
<dbReference type="SUPFAM" id="SSF47384">
    <property type="entry name" value="Homodimeric domain of signal transducing histidine kinase"/>
    <property type="match status" value="1"/>
</dbReference>
<name>A0ABW4W6A6_9BACI</name>
<dbReference type="InterPro" id="IPR036890">
    <property type="entry name" value="HATPase_C_sf"/>
</dbReference>
<evidence type="ECO:0000256" key="3">
    <source>
        <dbReference type="ARBA" id="ARBA00012438"/>
    </source>
</evidence>
<dbReference type="EMBL" id="JBHUHQ010000040">
    <property type="protein sequence ID" value="MFD2046601.1"/>
    <property type="molecule type" value="Genomic_DNA"/>
</dbReference>
<keyword evidence="10" id="KW-0812">Transmembrane</keyword>
<dbReference type="GO" id="GO:0016301">
    <property type="term" value="F:kinase activity"/>
    <property type="evidence" value="ECO:0007669"/>
    <property type="project" value="UniProtKB-KW"/>
</dbReference>
<comment type="subcellular location">
    <subcellularLocation>
        <location evidence="2">Membrane</location>
    </subcellularLocation>
</comment>
<comment type="catalytic activity">
    <reaction evidence="1">
        <text>ATP + protein L-histidine = ADP + protein N-phospho-L-histidine.</text>
        <dbReference type="EC" id="2.7.13.3"/>
    </reaction>
</comment>
<dbReference type="InterPro" id="IPR003661">
    <property type="entry name" value="HisK_dim/P_dom"/>
</dbReference>
<evidence type="ECO:0000256" key="10">
    <source>
        <dbReference type="SAM" id="Phobius"/>
    </source>
</evidence>
<dbReference type="PANTHER" id="PTHR45453">
    <property type="entry name" value="PHOSPHATE REGULON SENSOR PROTEIN PHOR"/>
    <property type="match status" value="1"/>
</dbReference>
<dbReference type="PROSITE" id="PS50109">
    <property type="entry name" value="HIS_KIN"/>
    <property type="match status" value="1"/>
</dbReference>
<sequence length="366" mass="42424">MSKEKNSPSGRELTKVIFTRMFISLVLFTVILGIVFLTATYIITRFTWYEGDFLYGILHQIDINKVPILLTCWVIGFILIFLLHWKKTLRYIDTVVEASNELVETNDNLIHLPVELKQVEDQMNQVKQEAIRNARFAKEAEQRKSDLIVYLAHDLKTPLTSVIGYLTLLRDEKEISEKLREKYLSISLEKAERLEDLINEFFEITRFNLSQLSLDQSRVNLTRMLEQITYEFQPMLATKNLECSLQMEPNIEIKCDVNKMERVFDNLIRNAINYSFENCTVKIVAEKKDDGVVVHFENRGNTISQEKQSRIFEQFYRLDVSRGTNTGGAGLGLAIAKEIVEKHQGSITVFSENETIRFTVFLPEAS</sequence>
<dbReference type="SMART" id="SM00387">
    <property type="entry name" value="HATPase_c"/>
    <property type="match status" value="1"/>
</dbReference>
<keyword evidence="10" id="KW-1133">Transmembrane helix</keyword>
<evidence type="ECO:0000256" key="5">
    <source>
        <dbReference type="ARBA" id="ARBA00022679"/>
    </source>
</evidence>
<evidence type="ECO:0000256" key="1">
    <source>
        <dbReference type="ARBA" id="ARBA00000085"/>
    </source>
</evidence>
<dbReference type="Gene3D" id="1.10.287.130">
    <property type="match status" value="1"/>
</dbReference>
<dbReference type="EC" id="2.7.13.3" evidence="3"/>
<protein>
    <recommendedName>
        <fullName evidence="3">histidine kinase</fullName>
        <ecNumber evidence="3">2.7.13.3</ecNumber>
    </recommendedName>
</protein>
<dbReference type="CDD" id="cd00082">
    <property type="entry name" value="HisKA"/>
    <property type="match status" value="1"/>
</dbReference>
<keyword evidence="13" id="KW-1185">Reference proteome</keyword>
<evidence type="ECO:0000256" key="6">
    <source>
        <dbReference type="ARBA" id="ARBA00022741"/>
    </source>
</evidence>
<dbReference type="Gene3D" id="3.30.565.10">
    <property type="entry name" value="Histidine kinase-like ATPase, C-terminal domain"/>
    <property type="match status" value="1"/>
</dbReference>
<keyword evidence="4" id="KW-0597">Phosphoprotein</keyword>
<evidence type="ECO:0000256" key="4">
    <source>
        <dbReference type="ARBA" id="ARBA00022553"/>
    </source>
</evidence>
<feature type="transmembrane region" description="Helical" evidence="10">
    <location>
        <begin position="63"/>
        <end position="83"/>
    </location>
</feature>
<dbReference type="InterPro" id="IPR005467">
    <property type="entry name" value="His_kinase_dom"/>
</dbReference>
<evidence type="ECO:0000313" key="12">
    <source>
        <dbReference type="EMBL" id="MFD2046601.1"/>
    </source>
</evidence>
<keyword evidence="9" id="KW-0902">Two-component regulatory system</keyword>
<dbReference type="RefSeq" id="WP_377558650.1">
    <property type="nucleotide sequence ID" value="NZ_JBHUHQ010000040.1"/>
</dbReference>
<comment type="caution">
    <text evidence="12">The sequence shown here is derived from an EMBL/GenBank/DDBJ whole genome shotgun (WGS) entry which is preliminary data.</text>
</comment>
<dbReference type="PANTHER" id="PTHR45453:SF1">
    <property type="entry name" value="PHOSPHATE REGULON SENSOR PROTEIN PHOR"/>
    <property type="match status" value="1"/>
</dbReference>
<evidence type="ECO:0000256" key="2">
    <source>
        <dbReference type="ARBA" id="ARBA00004370"/>
    </source>
</evidence>
<feature type="transmembrane region" description="Helical" evidence="10">
    <location>
        <begin position="21"/>
        <end position="43"/>
    </location>
</feature>
<dbReference type="PRINTS" id="PR00344">
    <property type="entry name" value="BCTRLSENSOR"/>
</dbReference>
<evidence type="ECO:0000256" key="7">
    <source>
        <dbReference type="ARBA" id="ARBA00022777"/>
    </source>
</evidence>
<evidence type="ECO:0000256" key="8">
    <source>
        <dbReference type="ARBA" id="ARBA00022840"/>
    </source>
</evidence>
<reference evidence="13" key="1">
    <citation type="journal article" date="2019" name="Int. J. Syst. Evol. Microbiol.">
        <title>The Global Catalogue of Microorganisms (GCM) 10K type strain sequencing project: providing services to taxonomists for standard genome sequencing and annotation.</title>
        <authorList>
            <consortium name="The Broad Institute Genomics Platform"/>
            <consortium name="The Broad Institute Genome Sequencing Center for Infectious Disease"/>
            <person name="Wu L."/>
            <person name="Ma J."/>
        </authorList>
    </citation>
    <scope>NUCLEOTIDE SEQUENCE [LARGE SCALE GENOMIC DNA]</scope>
    <source>
        <strain evidence="13">R28</strain>
    </source>
</reference>
<gene>
    <name evidence="12" type="ORF">ACFSJF_20235</name>
</gene>
<keyword evidence="7 12" id="KW-0418">Kinase</keyword>
<dbReference type="Proteomes" id="UP001597383">
    <property type="component" value="Unassembled WGS sequence"/>
</dbReference>
<keyword evidence="5" id="KW-0808">Transferase</keyword>
<evidence type="ECO:0000256" key="9">
    <source>
        <dbReference type="ARBA" id="ARBA00023012"/>
    </source>
</evidence>
<dbReference type="Pfam" id="PF00512">
    <property type="entry name" value="HisKA"/>
    <property type="match status" value="1"/>
</dbReference>